<dbReference type="GO" id="GO:0034335">
    <property type="term" value="F:DNA negative supercoiling activity"/>
    <property type="evidence" value="ECO:0007669"/>
    <property type="project" value="UniProtKB-ARBA"/>
</dbReference>
<dbReference type="SUPFAM" id="SSF101904">
    <property type="entry name" value="GyrA/ParC C-terminal domain-like"/>
    <property type="match status" value="1"/>
</dbReference>
<protein>
    <recommendedName>
        <fullName evidence="9">DNA gyrase subunit A</fullName>
        <ecNumber evidence="9">5.6.2.2</ecNumber>
    </recommendedName>
</protein>
<dbReference type="Proteomes" id="UP000486602">
    <property type="component" value="Unassembled WGS sequence"/>
</dbReference>
<dbReference type="InterPro" id="IPR002205">
    <property type="entry name" value="Topo_IIA_dom_A"/>
</dbReference>
<evidence type="ECO:0000256" key="4">
    <source>
        <dbReference type="ARBA" id="ARBA00022840"/>
    </source>
</evidence>
<feature type="compositionally biased region" description="Acidic residues" evidence="11">
    <location>
        <begin position="838"/>
        <end position="859"/>
    </location>
</feature>
<dbReference type="AlphaFoldDB" id="A0A7K3WSG5"/>
<organism evidence="13 14">
    <name type="scientific">Cryomorpha ignava</name>
    <dbReference type="NCBI Taxonomy" id="101383"/>
    <lineage>
        <taxon>Bacteria</taxon>
        <taxon>Pseudomonadati</taxon>
        <taxon>Bacteroidota</taxon>
        <taxon>Flavobacteriia</taxon>
        <taxon>Flavobacteriales</taxon>
        <taxon>Cryomorphaceae</taxon>
        <taxon>Cryomorpha</taxon>
    </lineage>
</organism>
<dbReference type="InterPro" id="IPR050220">
    <property type="entry name" value="Type_II_DNA_Topoisomerases"/>
</dbReference>
<comment type="function">
    <text evidence="9">A type II topoisomerase that negatively supercoils closed circular double-stranded (ds) DNA in an ATP-dependent manner to modulate DNA topology and maintain chromosomes in an underwound state. Negative supercoiling favors strand separation, and DNA replication, transcription, recombination and repair, all of which involve strand separation. Also able to catalyze the interconversion of other topological isomers of dsDNA rings, including catenanes and knotted rings. Type II topoisomerases break and join 2 DNA strands simultaneously in an ATP-dependent manner.</text>
</comment>
<dbReference type="Pfam" id="PF03989">
    <property type="entry name" value="DNA_gyraseA_C"/>
    <property type="match status" value="6"/>
</dbReference>
<dbReference type="Gene3D" id="2.120.10.90">
    <property type="entry name" value="DNA gyrase/topoisomerase IV, subunit A, C-terminal"/>
    <property type="match status" value="1"/>
</dbReference>
<dbReference type="PROSITE" id="PS52040">
    <property type="entry name" value="TOPO_IIA"/>
    <property type="match status" value="1"/>
</dbReference>
<dbReference type="HAMAP" id="MF_01897">
    <property type="entry name" value="GyrA"/>
    <property type="match status" value="1"/>
</dbReference>
<dbReference type="Pfam" id="PF00521">
    <property type="entry name" value="DNA_topoisoIV"/>
    <property type="match status" value="1"/>
</dbReference>
<feature type="domain" description="Topo IIA-type catalytic" evidence="12">
    <location>
        <begin position="33"/>
        <end position="497"/>
    </location>
</feature>
<keyword evidence="4 9" id="KW-0067">ATP-binding</keyword>
<dbReference type="NCBIfam" id="TIGR01063">
    <property type="entry name" value="gyrA"/>
    <property type="match status" value="1"/>
</dbReference>
<evidence type="ECO:0000256" key="8">
    <source>
        <dbReference type="ARBA" id="ARBA00063644"/>
    </source>
</evidence>
<accession>A0A7K3WSG5</accession>
<dbReference type="CDD" id="cd00187">
    <property type="entry name" value="TOP4c"/>
    <property type="match status" value="1"/>
</dbReference>
<evidence type="ECO:0000256" key="11">
    <source>
        <dbReference type="SAM" id="MobiDB-lite"/>
    </source>
</evidence>
<evidence type="ECO:0000256" key="2">
    <source>
        <dbReference type="ARBA" id="ARBA00008263"/>
    </source>
</evidence>
<comment type="subunit">
    <text evidence="9">Heterotetramer, composed of two GyrA and two GyrB chains. In the heterotetramer, GyrA contains the active site tyrosine that forms a transient covalent intermediate with DNA, while GyrB binds cofactors and catalyzes ATP hydrolysis.</text>
</comment>
<evidence type="ECO:0000313" key="13">
    <source>
        <dbReference type="EMBL" id="NEN24424.1"/>
    </source>
</evidence>
<comment type="subcellular location">
    <subcellularLocation>
        <location evidence="9">Cytoplasm</location>
    </subcellularLocation>
</comment>
<evidence type="ECO:0000256" key="7">
    <source>
        <dbReference type="ARBA" id="ARBA00023235"/>
    </source>
</evidence>
<comment type="subunit">
    <text evidence="8">Heterotetramer composed of ParC and ParE.</text>
</comment>
<feature type="active site" description="O-(5'-phospho-DNA)-tyrosine intermediate" evidence="9 10">
    <location>
        <position position="121"/>
    </location>
</feature>
<comment type="caution">
    <text evidence="13">The sequence shown here is derived from an EMBL/GenBank/DDBJ whole genome shotgun (WGS) entry which is preliminary data.</text>
</comment>
<keyword evidence="6 9" id="KW-0238">DNA-binding</keyword>
<dbReference type="SUPFAM" id="SSF56719">
    <property type="entry name" value="Type II DNA topoisomerase"/>
    <property type="match status" value="1"/>
</dbReference>
<dbReference type="PANTHER" id="PTHR43493">
    <property type="entry name" value="DNA GYRASE/TOPOISOMERASE SUBUNIT A"/>
    <property type="match status" value="1"/>
</dbReference>
<dbReference type="NCBIfam" id="NF004044">
    <property type="entry name" value="PRK05561.1"/>
    <property type="match status" value="1"/>
</dbReference>
<comment type="miscellaneous">
    <text evidence="9">Few gyrases are as efficient as E.coli at forming negative supercoils. Not all organisms have 2 type II topoisomerases; in organisms with a single type II topoisomerase this enzyme also has to decatenate newly replicated chromosomes.</text>
</comment>
<dbReference type="Gene3D" id="3.30.1360.40">
    <property type="match status" value="1"/>
</dbReference>
<keyword evidence="5 9" id="KW-0799">Topoisomerase</keyword>
<dbReference type="InterPro" id="IPR013758">
    <property type="entry name" value="Topo_IIA_A/C_ab"/>
</dbReference>
<dbReference type="GO" id="GO:0006261">
    <property type="term" value="P:DNA-templated DNA replication"/>
    <property type="evidence" value="ECO:0007669"/>
    <property type="project" value="UniProtKB-UniRule"/>
</dbReference>
<dbReference type="InterPro" id="IPR013760">
    <property type="entry name" value="Topo_IIA-like_dom_sf"/>
</dbReference>
<reference evidence="13 14" key="1">
    <citation type="submission" date="2020-02" db="EMBL/GenBank/DDBJ databases">
        <title>Out from the shadows clarifying the taxonomy of the family Cryomorphaceae and related taxa by utilizing the GTDB taxonomic framework.</title>
        <authorList>
            <person name="Bowman J.P."/>
        </authorList>
    </citation>
    <scope>NUCLEOTIDE SEQUENCE [LARGE SCALE GENOMIC DNA]</scope>
    <source>
        <strain evidence="13 14">QSSC 1-22</strain>
    </source>
</reference>
<dbReference type="InterPro" id="IPR035516">
    <property type="entry name" value="Gyrase/topoIV_suA_C"/>
</dbReference>
<sequence length="859" mass="96194">MAEGEKIIPINIEDEMKSAYIDYSMSVIVSRALPDVRDGLKPVHRRVLYGMLDLGVRSNSAYKKSARIVGEVLGKYHPHGDSSVYDTMVRMAQHWSLRYPLVDGQGNFGSVDGDSPAAMRYTEARLRKIAEEMLSDLEKDTVDFSNNFDDSLKEPTVLPTRIPNLLINGASGIAVGMATNMPPHNLTEIVNGIMAYIDNRDIDIAGLMEFVKAPDFPTGATIYGYEGVKDAFETGRGRVVIRAKANIEEIREGREAIIVTEIPYQVNKAEMIKKTADLVNDKKIEGISDIRDESDRNGMRIVYELKRDCIPNVVLNKLYKYTALQGSFSVNNIALVKGRPMMLNLKDMIVHFVEHRHEVVVRRTQFELRKAEERAHILEGLLIALDNLDEVIKLIRASATPEDARTGLMEQFSLSEIQARAILDMRLQKLTGLERDKVREEHAELMKLIDYLNSVLNSEELRMEIIKTELIEVRDKYGDERRSVIEYSASEMSIEDLIPDEEVVVTISHLGYIKRTSLSEYKTQSRGGVGSRGSTTRDADFLEHLFVATNHNYLLIFTEKGKCFWMRIFEIPEGSKTSKGRAIQNLINIEQDDKIKAYINTKDLRDDEYINAHNVIMATKNGVVKKTSLEAYSRPRQNGINAITIKDGDQLLEARLTNGTTEIILAKKSGKAIRFNEEKVRAVGRNSQGVKGVTLEGKDDEVIGMICINDPDTNVLVVSEKGYGKRSQVDDYRITNRGGKGVKTMNITDKTGALIAIKSVIDSDDLMIINKSGITIRMSVNQLRVMGRATQGVRLINLRNGDEIAAVAKVEVSEDADEVLDEILDENGNIISASSDTLNDDDSDTSSDDVQDEDDISEE</sequence>
<proteinExistence type="inferred from homology"/>
<dbReference type="Gene3D" id="3.90.199.10">
    <property type="entry name" value="Topoisomerase II, domain 5"/>
    <property type="match status" value="1"/>
</dbReference>
<dbReference type="InterPro" id="IPR006691">
    <property type="entry name" value="GyrA/parC_rep"/>
</dbReference>
<evidence type="ECO:0000256" key="9">
    <source>
        <dbReference type="HAMAP-Rule" id="MF_01897"/>
    </source>
</evidence>
<comment type="catalytic activity">
    <reaction evidence="1 9 10">
        <text>ATP-dependent breakage, passage and rejoining of double-stranded DNA.</text>
        <dbReference type="EC" id="5.6.2.2"/>
    </reaction>
</comment>
<dbReference type="NCBIfam" id="NF004043">
    <property type="entry name" value="PRK05560.1"/>
    <property type="match status" value="1"/>
</dbReference>
<comment type="caution">
    <text evidence="9">Lacks conserved residue(s) required for the propagation of feature annotation.</text>
</comment>
<evidence type="ECO:0000256" key="1">
    <source>
        <dbReference type="ARBA" id="ARBA00000185"/>
    </source>
</evidence>
<dbReference type="GO" id="GO:0009330">
    <property type="term" value="C:DNA topoisomerase type II (double strand cut, ATP-hydrolyzing) complex"/>
    <property type="evidence" value="ECO:0007669"/>
    <property type="project" value="TreeGrafter"/>
</dbReference>
<dbReference type="EC" id="5.6.2.2" evidence="9"/>
<dbReference type="SMART" id="SM00434">
    <property type="entry name" value="TOP4c"/>
    <property type="match status" value="1"/>
</dbReference>
<keyword evidence="14" id="KW-1185">Reference proteome</keyword>
<feature type="region of interest" description="Disordered" evidence="11">
    <location>
        <begin position="831"/>
        <end position="859"/>
    </location>
</feature>
<dbReference type="FunFam" id="1.10.268.10:FF:000001">
    <property type="entry name" value="DNA gyrase subunit A"/>
    <property type="match status" value="1"/>
</dbReference>
<keyword evidence="7 9" id="KW-0413">Isomerase</keyword>
<keyword evidence="3 9" id="KW-0547">Nucleotide-binding</keyword>
<keyword evidence="9" id="KW-0963">Cytoplasm</keyword>
<dbReference type="RefSeq" id="WP_163285816.1">
    <property type="nucleotide sequence ID" value="NZ_JAAGVY010000025.1"/>
</dbReference>
<evidence type="ECO:0000313" key="14">
    <source>
        <dbReference type="Proteomes" id="UP000486602"/>
    </source>
</evidence>
<dbReference type="GO" id="GO:0005737">
    <property type="term" value="C:cytoplasm"/>
    <property type="evidence" value="ECO:0007669"/>
    <property type="project" value="UniProtKB-SubCell"/>
</dbReference>
<dbReference type="InterPro" id="IPR013757">
    <property type="entry name" value="Topo_IIA_A_a_sf"/>
</dbReference>
<dbReference type="FunFam" id="3.30.1360.40:FF:000002">
    <property type="entry name" value="DNA gyrase subunit A"/>
    <property type="match status" value="1"/>
</dbReference>
<gene>
    <name evidence="9 13" type="primary">gyrA</name>
    <name evidence="13" type="ORF">G3O08_13010</name>
</gene>
<dbReference type="EMBL" id="JAAGVY010000025">
    <property type="protein sequence ID" value="NEN24424.1"/>
    <property type="molecule type" value="Genomic_DNA"/>
</dbReference>
<evidence type="ECO:0000259" key="12">
    <source>
        <dbReference type="PROSITE" id="PS52040"/>
    </source>
</evidence>
<evidence type="ECO:0000256" key="6">
    <source>
        <dbReference type="ARBA" id="ARBA00023125"/>
    </source>
</evidence>
<dbReference type="FunFam" id="3.90.199.10:FF:000001">
    <property type="entry name" value="DNA gyrase subunit A"/>
    <property type="match status" value="1"/>
</dbReference>
<evidence type="ECO:0000256" key="10">
    <source>
        <dbReference type="PROSITE-ProRule" id="PRU01384"/>
    </source>
</evidence>
<dbReference type="Gene3D" id="1.10.268.10">
    <property type="entry name" value="Topoisomerase, domain 3"/>
    <property type="match status" value="1"/>
</dbReference>
<dbReference type="GO" id="GO:0005694">
    <property type="term" value="C:chromosome"/>
    <property type="evidence" value="ECO:0007669"/>
    <property type="project" value="InterPro"/>
</dbReference>
<dbReference type="GO" id="GO:0006265">
    <property type="term" value="P:DNA topological change"/>
    <property type="evidence" value="ECO:0007669"/>
    <property type="project" value="UniProtKB-UniRule"/>
</dbReference>
<evidence type="ECO:0000256" key="3">
    <source>
        <dbReference type="ARBA" id="ARBA00022741"/>
    </source>
</evidence>
<dbReference type="GO" id="GO:0003677">
    <property type="term" value="F:DNA binding"/>
    <property type="evidence" value="ECO:0007669"/>
    <property type="project" value="UniProtKB-UniRule"/>
</dbReference>
<dbReference type="FunFam" id="2.120.10.90:FF:000005">
    <property type="entry name" value="DNA topoisomerase 4 subunit A"/>
    <property type="match status" value="1"/>
</dbReference>
<comment type="similarity">
    <text evidence="2 9">Belongs to the type II topoisomerase GyrA/ParC subunit family.</text>
</comment>
<dbReference type="InterPro" id="IPR005743">
    <property type="entry name" value="GyrA"/>
</dbReference>
<name>A0A7K3WSG5_9FLAO</name>
<evidence type="ECO:0000256" key="5">
    <source>
        <dbReference type="ARBA" id="ARBA00023029"/>
    </source>
</evidence>
<dbReference type="PANTHER" id="PTHR43493:SF5">
    <property type="entry name" value="DNA GYRASE SUBUNIT A, CHLOROPLASTIC_MITOCHONDRIAL"/>
    <property type="match status" value="1"/>
</dbReference>
<dbReference type="GO" id="GO:0005524">
    <property type="term" value="F:ATP binding"/>
    <property type="evidence" value="ECO:0007669"/>
    <property type="project" value="UniProtKB-UniRule"/>
</dbReference>